<dbReference type="InterPro" id="IPR011051">
    <property type="entry name" value="RmlC_Cupin_sf"/>
</dbReference>
<dbReference type="SUPFAM" id="SSF51182">
    <property type="entry name" value="RmlC-like cupins"/>
    <property type="match status" value="1"/>
</dbReference>
<protein>
    <recommendedName>
        <fullName evidence="3">Cysteine dioxygenase</fullName>
    </recommendedName>
</protein>
<dbReference type="RefSeq" id="WP_100258389.1">
    <property type="nucleotide sequence ID" value="NZ_CP011797.1"/>
</dbReference>
<reference evidence="1 2" key="1">
    <citation type="journal article" date="2017" name="Environ. Microbiol.">
        <title>Genomic and physiological analyses of 'Reinekea forsetii' reveal a versatile opportunistic lifestyle during spring algae blooms.</title>
        <authorList>
            <person name="Avci B."/>
            <person name="Hahnke R.L."/>
            <person name="Chafee M."/>
            <person name="Fischer T."/>
            <person name="Gruber-Vodicka H."/>
            <person name="Tegetmeyer H.E."/>
            <person name="Harder J."/>
            <person name="Fuchs B.M."/>
            <person name="Amann R.I."/>
            <person name="Teeling H."/>
        </authorList>
    </citation>
    <scope>NUCLEOTIDE SEQUENCE [LARGE SCALE GENOMIC DNA]</scope>
    <source>
        <strain evidence="1 2">Hel1_31_D35</strain>
    </source>
</reference>
<dbReference type="EMBL" id="CP011797">
    <property type="protein sequence ID" value="ATX78184.1"/>
    <property type="molecule type" value="Genomic_DNA"/>
</dbReference>
<evidence type="ECO:0000313" key="2">
    <source>
        <dbReference type="Proteomes" id="UP000229757"/>
    </source>
</evidence>
<dbReference type="AlphaFoldDB" id="A0A2K8KZG7"/>
<sequence>MSFDLEALVSACKVALGEEKPQEHISKIVDKLLSDPDSLSQALGHQTIAGIEKLYVSDELTIINVVWAPKMTLNAHNHNVWAVIGVYAGREDNIFWRRVKNDPNGKIEAAGAISIAAGESASLGKNLIHSVTNPTDTFTRAIHIYGGNFFEIDRSEWEPMSLEEAPYSVEKTLAVFQSENAIMDALKVTGGNA</sequence>
<evidence type="ECO:0008006" key="3">
    <source>
        <dbReference type="Google" id="ProtNLM"/>
    </source>
</evidence>
<dbReference type="KEGG" id="rfo:REIFOR_03065"/>
<dbReference type="OrthoDB" id="7059163at2"/>
<dbReference type="Gene3D" id="2.60.120.10">
    <property type="entry name" value="Jelly Rolls"/>
    <property type="match status" value="1"/>
</dbReference>
<dbReference type="Proteomes" id="UP000229757">
    <property type="component" value="Chromosome"/>
</dbReference>
<gene>
    <name evidence="1" type="ORF">REIFOR_03065</name>
</gene>
<dbReference type="InterPro" id="IPR014710">
    <property type="entry name" value="RmlC-like_jellyroll"/>
</dbReference>
<evidence type="ECO:0000313" key="1">
    <source>
        <dbReference type="EMBL" id="ATX78184.1"/>
    </source>
</evidence>
<proteinExistence type="predicted"/>
<organism evidence="1 2">
    <name type="scientific">Reinekea forsetii</name>
    <dbReference type="NCBI Taxonomy" id="1336806"/>
    <lineage>
        <taxon>Bacteria</taxon>
        <taxon>Pseudomonadati</taxon>
        <taxon>Pseudomonadota</taxon>
        <taxon>Gammaproteobacteria</taxon>
        <taxon>Oceanospirillales</taxon>
        <taxon>Saccharospirillaceae</taxon>
        <taxon>Reinekea</taxon>
    </lineage>
</organism>
<keyword evidence="2" id="KW-1185">Reference proteome</keyword>
<name>A0A2K8KZG7_9GAMM</name>
<accession>A0A2K8KZG7</accession>